<dbReference type="InterPro" id="IPR001763">
    <property type="entry name" value="Rhodanese-like_dom"/>
</dbReference>
<comment type="caution">
    <text evidence="7">The sequence shown here is derived from an EMBL/GenBank/DDBJ whole genome shotgun (WGS) entry which is preliminary data.</text>
</comment>
<dbReference type="STRING" id="148818.A0A4Q9LKC9"/>
<dbReference type="Pfam" id="PF00899">
    <property type="entry name" value="ThiF"/>
    <property type="match status" value="1"/>
</dbReference>
<evidence type="ECO:0000256" key="3">
    <source>
        <dbReference type="ARBA" id="ARBA00022741"/>
    </source>
</evidence>
<dbReference type="Gene3D" id="3.40.50.720">
    <property type="entry name" value="NAD(P)-binding Rossmann-like Domain"/>
    <property type="match status" value="1"/>
</dbReference>
<dbReference type="InterPro" id="IPR000594">
    <property type="entry name" value="ThiF_NAD_FAD-bd"/>
</dbReference>
<dbReference type="VEuPathDB" id="MicrosporidiaDB:CWI36_0111p0030"/>
<keyword evidence="3" id="KW-0547">Nucleotide-binding</keyword>
<dbReference type="GO" id="GO:0005524">
    <property type="term" value="F:ATP binding"/>
    <property type="evidence" value="ECO:0007669"/>
    <property type="project" value="UniProtKB-KW"/>
</dbReference>
<evidence type="ECO:0000256" key="5">
    <source>
        <dbReference type="ARBA" id="ARBA00022840"/>
    </source>
</evidence>
<dbReference type="AlphaFoldDB" id="A0A4Q9LKC9"/>
<comment type="subcellular location">
    <subcellularLocation>
        <location evidence="1">Cytoplasm</location>
        <location evidence="1">Cytosol</location>
    </subcellularLocation>
</comment>
<dbReference type="PANTHER" id="PTHR10953:SF102">
    <property type="entry name" value="ADENYLYLTRANSFERASE AND SULFURTRANSFERASE MOCS3"/>
    <property type="match status" value="1"/>
</dbReference>
<dbReference type="InterPro" id="IPR036873">
    <property type="entry name" value="Rhodanese-like_dom_sf"/>
</dbReference>
<dbReference type="EMBL" id="PITI01000111">
    <property type="protein sequence ID" value="TBU08654.1"/>
    <property type="molecule type" value="Genomic_DNA"/>
</dbReference>
<dbReference type="FunFam" id="3.40.50.720:FF:000033">
    <property type="entry name" value="Adenylyltransferase and sulfurtransferase MOCS3"/>
    <property type="match status" value="1"/>
</dbReference>
<dbReference type="Gene3D" id="3.40.250.10">
    <property type="entry name" value="Rhodanese-like domain"/>
    <property type="match status" value="1"/>
</dbReference>
<keyword evidence="4" id="KW-0833">Ubl conjugation pathway</keyword>
<dbReference type="PANTHER" id="PTHR10953">
    <property type="entry name" value="UBIQUITIN-ACTIVATING ENZYME E1"/>
    <property type="match status" value="1"/>
</dbReference>
<dbReference type="VEuPathDB" id="MicrosporidiaDB:CWI39_0723p0010"/>
<dbReference type="InterPro" id="IPR035985">
    <property type="entry name" value="Ubiquitin-activating_enz"/>
</dbReference>
<keyword evidence="2 7" id="KW-0808">Transferase</keyword>
<gene>
    <name evidence="7" type="ORF">CWI36_0111p0030</name>
</gene>
<dbReference type="CDD" id="cd00158">
    <property type="entry name" value="RHOD"/>
    <property type="match status" value="1"/>
</dbReference>
<proteinExistence type="predicted"/>
<dbReference type="GO" id="GO:0004792">
    <property type="term" value="F:thiosulfate-cyanide sulfurtransferase activity"/>
    <property type="evidence" value="ECO:0007669"/>
    <property type="project" value="TreeGrafter"/>
</dbReference>
<dbReference type="InterPro" id="IPR045886">
    <property type="entry name" value="ThiF/MoeB/HesA"/>
</dbReference>
<dbReference type="PROSITE" id="PS50206">
    <property type="entry name" value="RHODANESE_3"/>
    <property type="match status" value="1"/>
</dbReference>
<dbReference type="CDD" id="cd00757">
    <property type="entry name" value="ThiF_MoeB_HesA_family"/>
    <property type="match status" value="1"/>
</dbReference>
<evidence type="ECO:0000256" key="1">
    <source>
        <dbReference type="ARBA" id="ARBA00004514"/>
    </source>
</evidence>
<dbReference type="SUPFAM" id="SSF69572">
    <property type="entry name" value="Activating enzymes of the ubiquitin-like proteins"/>
    <property type="match status" value="1"/>
</dbReference>
<evidence type="ECO:0000313" key="7">
    <source>
        <dbReference type="EMBL" id="TBU08654.1"/>
    </source>
</evidence>
<evidence type="ECO:0000256" key="2">
    <source>
        <dbReference type="ARBA" id="ARBA00022679"/>
    </source>
</evidence>
<dbReference type="Pfam" id="PF00581">
    <property type="entry name" value="Rhodanese"/>
    <property type="match status" value="1"/>
</dbReference>
<dbReference type="GO" id="GO:0005829">
    <property type="term" value="C:cytosol"/>
    <property type="evidence" value="ECO:0007669"/>
    <property type="project" value="UniProtKB-SubCell"/>
</dbReference>
<dbReference type="GO" id="GO:0016779">
    <property type="term" value="F:nucleotidyltransferase activity"/>
    <property type="evidence" value="ECO:0007669"/>
    <property type="project" value="UniProtKB-KW"/>
</dbReference>
<organism evidence="7 8">
    <name type="scientific">Hamiltosporidium magnivora</name>
    <dbReference type="NCBI Taxonomy" id="148818"/>
    <lineage>
        <taxon>Eukaryota</taxon>
        <taxon>Fungi</taxon>
        <taxon>Fungi incertae sedis</taxon>
        <taxon>Microsporidia</taxon>
        <taxon>Dubosqiidae</taxon>
        <taxon>Hamiltosporidium</taxon>
    </lineage>
</organism>
<dbReference type="GO" id="GO:0008641">
    <property type="term" value="F:ubiquitin-like modifier activating enzyme activity"/>
    <property type="evidence" value="ECO:0007669"/>
    <property type="project" value="InterPro"/>
</dbReference>
<protein>
    <submittedName>
        <fullName evidence="7">Molybdopterin/thiamine adenylyltransferase</fullName>
    </submittedName>
</protein>
<accession>A0A4Q9LKC9</accession>
<feature type="domain" description="Rhodanese" evidence="6">
    <location>
        <begin position="283"/>
        <end position="370"/>
    </location>
</feature>
<dbReference type="NCBIfam" id="NF004281">
    <property type="entry name" value="PRK05690.1"/>
    <property type="match status" value="1"/>
</dbReference>
<evidence type="ECO:0000313" key="8">
    <source>
        <dbReference type="Proteomes" id="UP000291404"/>
    </source>
</evidence>
<evidence type="ECO:0000256" key="4">
    <source>
        <dbReference type="ARBA" id="ARBA00022786"/>
    </source>
</evidence>
<keyword evidence="8" id="KW-1185">Reference proteome</keyword>
<sequence length="372" mass="41789">MLYTSELTNSEIQRYSRQIILPEISVDGQIKIRNSKVLVVGLGGLGSPVVSYLATAGVGTLGLLDYDVVEFSNLQRQTIHSERTVSKDKTKSAFLHLKRLNSRITIREHSCMIGDDNANKIIAQYDIILDCCDNITSRYSINDNCKLLGKKYICASVLKWEGQIFVFADDGPCYRCLFPDPKNDNMLGCAEAGVLGPMCGVIGSLQAVEALKLILDSCKSFLLTYNGYENIFKKVEINQKSERCLVCTEKKIPPSNFGTCKNQIMRVSIDDKYKIKWKDFLASPTQYLLVDIRNKILYDMCHIQNSVNVPADTLDENNEIFKDKRKILFLCKKGISAQKVAAKFLEKGKNVFVVDGGLTKFKSEIDLNFPLV</sequence>
<dbReference type="Proteomes" id="UP000291404">
    <property type="component" value="Unassembled WGS sequence"/>
</dbReference>
<keyword evidence="5" id="KW-0067">ATP-binding</keyword>
<dbReference type="SMART" id="SM00450">
    <property type="entry name" value="RHOD"/>
    <property type="match status" value="1"/>
</dbReference>
<evidence type="ECO:0000259" key="6">
    <source>
        <dbReference type="PROSITE" id="PS50206"/>
    </source>
</evidence>
<keyword evidence="7" id="KW-0548">Nucleotidyltransferase</keyword>
<name>A0A4Q9LKC9_9MICR</name>
<reference evidence="7 8" key="1">
    <citation type="submission" date="2017-12" db="EMBL/GenBank/DDBJ databases">
        <authorList>
            <person name="Pombert J.-F."/>
            <person name="Haag K.L."/>
            <person name="Ebert D."/>
        </authorList>
    </citation>
    <scope>NUCLEOTIDE SEQUENCE [LARGE SCALE GENOMIC DNA]</scope>
    <source>
        <strain evidence="7">BE-OM-2</strain>
    </source>
</reference>